<evidence type="ECO:0000313" key="2">
    <source>
        <dbReference type="EMBL" id="MCV7225019.1"/>
    </source>
</evidence>
<proteinExistence type="predicted"/>
<dbReference type="InterPro" id="IPR036388">
    <property type="entry name" value="WH-like_DNA-bd_sf"/>
</dbReference>
<dbReference type="InterPro" id="IPR035965">
    <property type="entry name" value="PAS-like_dom_sf"/>
</dbReference>
<dbReference type="Proteomes" id="UP001526201">
    <property type="component" value="Unassembled WGS sequence"/>
</dbReference>
<dbReference type="SUPFAM" id="SSF55785">
    <property type="entry name" value="PYP-like sensor domain (PAS domain)"/>
    <property type="match status" value="1"/>
</dbReference>
<accession>A0ABT3C6D2</accession>
<reference evidence="2 3" key="1">
    <citation type="journal article" date="2022" name="BMC Genomics">
        <title>Comparative genome analysis of mycobacteria focusing on tRNA and non-coding RNA.</title>
        <authorList>
            <person name="Behra P.R.K."/>
            <person name="Pettersson B.M.F."/>
            <person name="Ramesh M."/>
            <person name="Das S."/>
            <person name="Dasgupta S."/>
            <person name="Kirsebom L.A."/>
        </authorList>
    </citation>
    <scope>NUCLEOTIDE SEQUENCE [LARGE SCALE GENOMIC DNA]</scope>
    <source>
        <strain evidence="2 3">DSM 44078</strain>
    </source>
</reference>
<dbReference type="SMART" id="SM01012">
    <property type="entry name" value="ANTAR"/>
    <property type="match status" value="1"/>
</dbReference>
<dbReference type="InterPro" id="IPR005561">
    <property type="entry name" value="ANTAR"/>
</dbReference>
<dbReference type="Pfam" id="PF03861">
    <property type="entry name" value="ANTAR"/>
    <property type="match status" value="1"/>
</dbReference>
<dbReference type="Pfam" id="PF08447">
    <property type="entry name" value="PAS_3"/>
    <property type="match status" value="1"/>
</dbReference>
<dbReference type="PROSITE" id="PS50921">
    <property type="entry name" value="ANTAR"/>
    <property type="match status" value="1"/>
</dbReference>
<dbReference type="RefSeq" id="WP_264065769.1">
    <property type="nucleotide sequence ID" value="NZ_JACKTY010000012.1"/>
</dbReference>
<gene>
    <name evidence="2" type="ORF">H7J73_03055</name>
</gene>
<evidence type="ECO:0000259" key="1">
    <source>
        <dbReference type="PROSITE" id="PS50921"/>
    </source>
</evidence>
<comment type="caution">
    <text evidence="2">The sequence shown here is derived from an EMBL/GenBank/DDBJ whole genome shotgun (WGS) entry which is preliminary data.</text>
</comment>
<evidence type="ECO:0000313" key="3">
    <source>
        <dbReference type="Proteomes" id="UP001526201"/>
    </source>
</evidence>
<dbReference type="Gene3D" id="1.10.10.10">
    <property type="entry name" value="Winged helix-like DNA-binding domain superfamily/Winged helix DNA-binding domain"/>
    <property type="match status" value="1"/>
</dbReference>
<protein>
    <submittedName>
        <fullName evidence="2">ANTAR domain-containing protein</fullName>
    </submittedName>
</protein>
<organism evidence="2 3">
    <name type="scientific">Mycolicibacterium komossense</name>
    <dbReference type="NCBI Taxonomy" id="1779"/>
    <lineage>
        <taxon>Bacteria</taxon>
        <taxon>Bacillati</taxon>
        <taxon>Actinomycetota</taxon>
        <taxon>Actinomycetes</taxon>
        <taxon>Mycobacteriales</taxon>
        <taxon>Mycobacteriaceae</taxon>
        <taxon>Mycolicibacterium</taxon>
    </lineage>
</organism>
<keyword evidence="3" id="KW-1185">Reference proteome</keyword>
<feature type="domain" description="ANTAR" evidence="1">
    <location>
        <begin position="141"/>
        <end position="202"/>
    </location>
</feature>
<name>A0ABT3C6D2_9MYCO</name>
<sequence>MAKPPPDDETPLPDAVEGPPLEAGWFRFFFDSERWEWSPEAARIHGYETGPATMTPSTALVMSHKHPDDRARMDAHLHHVRQARTPINTRHRIIDAQGQTRDVVVVAELIGDEHGIAMGTAGFYIDVSPAPSQQATDDAARHRQRDITEAVEAVVERRSRIDQLKGMLMLIYGVDADRAFGLLKWRSQDTNVKVHILAQQLTSDFLALIDDEHLPPRSKFDSAFLTAHLRVQAA</sequence>
<dbReference type="Gene3D" id="3.30.450.20">
    <property type="entry name" value="PAS domain"/>
    <property type="match status" value="1"/>
</dbReference>
<dbReference type="EMBL" id="JACKTY010000012">
    <property type="protein sequence ID" value="MCV7225019.1"/>
    <property type="molecule type" value="Genomic_DNA"/>
</dbReference>
<dbReference type="InterPro" id="IPR013655">
    <property type="entry name" value="PAS_fold_3"/>
</dbReference>